<evidence type="ECO:0000256" key="2">
    <source>
        <dbReference type="ARBA" id="ARBA00022448"/>
    </source>
</evidence>
<keyword evidence="10" id="KW-1185">Reference proteome</keyword>
<dbReference type="Proteomes" id="UP000307602">
    <property type="component" value="Unassembled WGS sequence"/>
</dbReference>
<dbReference type="PROSITE" id="PS52016">
    <property type="entry name" value="TONB_DEPENDENT_REC_3"/>
    <property type="match status" value="1"/>
</dbReference>
<dbReference type="NCBIfam" id="TIGR04056">
    <property type="entry name" value="OMP_RagA_SusC"/>
    <property type="match status" value="1"/>
</dbReference>
<dbReference type="SUPFAM" id="SSF49464">
    <property type="entry name" value="Carboxypeptidase regulatory domain-like"/>
    <property type="match status" value="1"/>
</dbReference>
<evidence type="ECO:0000256" key="3">
    <source>
        <dbReference type="ARBA" id="ARBA00022452"/>
    </source>
</evidence>
<sequence>MEIKTNYFLFFKRKEIINFIMRTFILLFCTAAFSLSSGELFSQDVKIDIDSDKTITIDEVFQIIKTQTDYRFVYRSDAFKNAPKIYLKKGLINAHDLLVKSLAFGNLYYELTPNRTIVLKERNQSPIQEPITGVVKDERGLPLSGVSIIVDGTTKGTLTDFDGGYSIVVSKGQLLSFSYLGKKVQIIKIGDSNIINVILEDSVESLEETIVVAYGTSKKKSLVGSVSTINAKEIEERPITNFAQSLEGTVAGLQTVTAEGRPGASPQIIIRGIGTARLGSSFEPISRPLFVIDGFPFDVTNDTSGTFNSFDPLSTIDPSDIESISVLKDASATALYGARAANGVVLITTKKGKGKVRFNFRSQLGVVTPATSLAKTLDKPQYYEVMWQGLKNQFSASNDSQTAAALATDNLISQLGYNVYNVPDNELVNNQGVFNPNAQLLFNDFDWWDATTGLALRTNYGMDVSAGNDKSDYFASFSYTKDEGYVLNSKLERFNARINTNSQATNWLKLSANLNASHNIGVGDRVTNTAFGGNPISFPRLIGPIYPVFMHNADGSFVLDELGNRVYDIGQDRLGATGNVLYANAFGDRPYQVGSHPIESSVVNDNLNTTTILSGRSNVDITFLKGLRFRTGLGVDLNNNNVRSFFFDPDPRERDASRRNFTQRAITFNQLLSYNKQFGKHTFDILLGHESVNNQNERFSAASSNQIFDGNIELNNFNPSAIDDESRVTSSFIETSLESYFSRLNYEFDAKYFASLSYRRDGTSILEEDARWGDFYSVGLGWILSNESFLNDADWINFLKLRASHGTSGNVAGFGAYESQATYSRNDNGNLLGYVPGNPGGRELVWEGQQLTDIGVEFTLFGNKVSGTIEYYNKTSKDLIFQVPQAPSLGIRFNELNVNIGEIVNEGLEIQLQSDIIKTDDFTWNVNINASTASTKVTELSRDEPVNLGFRLLTEGHDLFEWYGRDFVGVNPANGDPLYRGLRSPNDYDPARDIIVANDTLTSNASNAQNYRTGKTATPDIFGGITNTFTYKRFSLTALLTYQIGGYMNNVSYLELLHPRLGQTAHVDILNAWKQPGDITDVPRVDFNTNHLNNVTAFSNRNLVSRTSLNIRRITLNYQFPKRILSNIAMNNLNMYVTGENLAFFSAQKGLNAGAGLGQSVTDYSPGRIISLGLNIGF</sequence>
<evidence type="ECO:0000313" key="10">
    <source>
        <dbReference type="Proteomes" id="UP000307602"/>
    </source>
</evidence>
<dbReference type="Gene3D" id="2.40.170.20">
    <property type="entry name" value="TonB-dependent receptor, beta-barrel domain"/>
    <property type="match status" value="1"/>
</dbReference>
<keyword evidence="6 7" id="KW-0998">Cell outer membrane</keyword>
<evidence type="ECO:0000256" key="4">
    <source>
        <dbReference type="ARBA" id="ARBA00022692"/>
    </source>
</evidence>
<accession>A0A4S1DT63</accession>
<evidence type="ECO:0000256" key="7">
    <source>
        <dbReference type="PROSITE-ProRule" id="PRU01360"/>
    </source>
</evidence>
<keyword evidence="2 7" id="KW-0813">Transport</keyword>
<protein>
    <submittedName>
        <fullName evidence="9">SusC/RagA family TonB-linked outer membrane protein</fullName>
    </submittedName>
</protein>
<comment type="similarity">
    <text evidence="7">Belongs to the TonB-dependent receptor family.</text>
</comment>
<comment type="subcellular location">
    <subcellularLocation>
        <location evidence="1 7">Cell outer membrane</location>
        <topology evidence="1 7">Multi-pass membrane protein</topology>
    </subcellularLocation>
</comment>
<dbReference type="GO" id="GO:0009279">
    <property type="term" value="C:cell outer membrane"/>
    <property type="evidence" value="ECO:0007669"/>
    <property type="project" value="UniProtKB-SubCell"/>
</dbReference>
<dbReference type="NCBIfam" id="TIGR04057">
    <property type="entry name" value="SusC_RagA_signa"/>
    <property type="match status" value="1"/>
</dbReference>
<dbReference type="InterPro" id="IPR039426">
    <property type="entry name" value="TonB-dep_rcpt-like"/>
</dbReference>
<dbReference type="InterPro" id="IPR018247">
    <property type="entry name" value="EF_Hand_1_Ca_BS"/>
</dbReference>
<evidence type="ECO:0000256" key="5">
    <source>
        <dbReference type="ARBA" id="ARBA00023136"/>
    </source>
</evidence>
<keyword evidence="4 7" id="KW-0812">Transmembrane</keyword>
<dbReference type="PROSITE" id="PS00018">
    <property type="entry name" value="EF_HAND_1"/>
    <property type="match status" value="1"/>
</dbReference>
<evidence type="ECO:0000256" key="6">
    <source>
        <dbReference type="ARBA" id="ARBA00023237"/>
    </source>
</evidence>
<reference evidence="9 10" key="1">
    <citation type="submission" date="2019-04" db="EMBL/GenBank/DDBJ databases">
        <authorList>
            <person name="Liu A."/>
        </authorList>
    </citation>
    <scope>NUCLEOTIDE SEQUENCE [LARGE SCALE GENOMIC DNA]</scope>
    <source>
        <strain evidence="9 10">RZ03</strain>
    </source>
</reference>
<evidence type="ECO:0000256" key="1">
    <source>
        <dbReference type="ARBA" id="ARBA00004571"/>
    </source>
</evidence>
<evidence type="ECO:0000259" key="8">
    <source>
        <dbReference type="Pfam" id="PF07715"/>
    </source>
</evidence>
<name>A0A4S1DT63_9FLAO</name>
<dbReference type="InterPro" id="IPR012910">
    <property type="entry name" value="Plug_dom"/>
</dbReference>
<keyword evidence="3 7" id="KW-1134">Transmembrane beta strand</keyword>
<gene>
    <name evidence="9" type="ORF">EM932_17370</name>
</gene>
<dbReference type="Gene3D" id="2.170.130.10">
    <property type="entry name" value="TonB-dependent receptor, plug domain"/>
    <property type="match status" value="1"/>
</dbReference>
<dbReference type="InterPro" id="IPR023997">
    <property type="entry name" value="TonB-dep_OMP_SusC/RagA_CS"/>
</dbReference>
<organism evidence="9 10">
    <name type="scientific">Flavivirga rizhaonensis</name>
    <dbReference type="NCBI Taxonomy" id="2559571"/>
    <lineage>
        <taxon>Bacteria</taxon>
        <taxon>Pseudomonadati</taxon>
        <taxon>Bacteroidota</taxon>
        <taxon>Flavobacteriia</taxon>
        <taxon>Flavobacteriales</taxon>
        <taxon>Flavobacteriaceae</taxon>
        <taxon>Flavivirga</taxon>
    </lineage>
</organism>
<dbReference type="InterPro" id="IPR037066">
    <property type="entry name" value="Plug_dom_sf"/>
</dbReference>
<feature type="domain" description="TonB-dependent receptor plug" evidence="8">
    <location>
        <begin position="219"/>
        <end position="344"/>
    </location>
</feature>
<dbReference type="SUPFAM" id="SSF56935">
    <property type="entry name" value="Porins"/>
    <property type="match status" value="1"/>
</dbReference>
<dbReference type="OrthoDB" id="9768177at2"/>
<dbReference type="AlphaFoldDB" id="A0A4S1DT63"/>
<dbReference type="Gene3D" id="2.60.40.1120">
    <property type="entry name" value="Carboxypeptidase-like, regulatory domain"/>
    <property type="match status" value="1"/>
</dbReference>
<dbReference type="Pfam" id="PF07715">
    <property type="entry name" value="Plug"/>
    <property type="match status" value="1"/>
</dbReference>
<keyword evidence="5 7" id="KW-0472">Membrane</keyword>
<dbReference type="InterPro" id="IPR008969">
    <property type="entry name" value="CarboxyPept-like_regulatory"/>
</dbReference>
<proteinExistence type="inferred from homology"/>
<dbReference type="InterPro" id="IPR036942">
    <property type="entry name" value="Beta-barrel_TonB_sf"/>
</dbReference>
<dbReference type="Pfam" id="PF13715">
    <property type="entry name" value="CarbopepD_reg_2"/>
    <property type="match status" value="1"/>
</dbReference>
<dbReference type="InterPro" id="IPR023996">
    <property type="entry name" value="TonB-dep_OMP_SusC/RagA"/>
</dbReference>
<evidence type="ECO:0000313" key="9">
    <source>
        <dbReference type="EMBL" id="TGV00955.1"/>
    </source>
</evidence>
<comment type="caution">
    <text evidence="9">The sequence shown here is derived from an EMBL/GenBank/DDBJ whole genome shotgun (WGS) entry which is preliminary data.</text>
</comment>
<dbReference type="EMBL" id="SRSO01000030">
    <property type="protein sequence ID" value="TGV00955.1"/>
    <property type="molecule type" value="Genomic_DNA"/>
</dbReference>